<name>A0AAV8SIY9_9ROSI</name>
<comment type="caution">
    <text evidence="1">The sequence shown here is derived from an EMBL/GenBank/DDBJ whole genome shotgun (WGS) entry which is preliminary data.</text>
</comment>
<protein>
    <submittedName>
        <fullName evidence="1">Uncharacterized protein</fullName>
    </submittedName>
</protein>
<keyword evidence="2" id="KW-1185">Reference proteome</keyword>
<proteinExistence type="predicted"/>
<evidence type="ECO:0000313" key="2">
    <source>
        <dbReference type="Proteomes" id="UP001159364"/>
    </source>
</evidence>
<gene>
    <name evidence="1" type="ORF">K2173_000669</name>
</gene>
<dbReference type="Proteomes" id="UP001159364">
    <property type="component" value="Linkage Group LG10"/>
</dbReference>
<organism evidence="1 2">
    <name type="scientific">Erythroxylum novogranatense</name>
    <dbReference type="NCBI Taxonomy" id="1862640"/>
    <lineage>
        <taxon>Eukaryota</taxon>
        <taxon>Viridiplantae</taxon>
        <taxon>Streptophyta</taxon>
        <taxon>Embryophyta</taxon>
        <taxon>Tracheophyta</taxon>
        <taxon>Spermatophyta</taxon>
        <taxon>Magnoliopsida</taxon>
        <taxon>eudicotyledons</taxon>
        <taxon>Gunneridae</taxon>
        <taxon>Pentapetalae</taxon>
        <taxon>rosids</taxon>
        <taxon>fabids</taxon>
        <taxon>Malpighiales</taxon>
        <taxon>Erythroxylaceae</taxon>
        <taxon>Erythroxylum</taxon>
    </lineage>
</organism>
<sequence length="264" mass="27681">MASSSGWVGKSTEGLAVGIKSGGSVGVGRRSALPVDGQMLGRRGRMDWGRPLPVAWPSLGSPVGPTAEPAVWAWAGTMGVGPSVGMRPAWVSFGSDRTTKICSTLRPRPEKTKGSDGRLVLDRSSVSASTVFRTLKDEEGVPAARAWGCPRLPTHDYAWQVAWRRIDPVVATADGSRSCGIITPGGMPRRAMATSTGCPSSSVAGGVGGKQQLHGQLSGRQQLHQYGFSIQDETGAKRSAEIKLHRQPCKAPPLCVGGSGVDFH</sequence>
<dbReference type="EMBL" id="JAIWQS010000010">
    <property type="protein sequence ID" value="KAJ8751923.1"/>
    <property type="molecule type" value="Genomic_DNA"/>
</dbReference>
<evidence type="ECO:0000313" key="1">
    <source>
        <dbReference type="EMBL" id="KAJ8751923.1"/>
    </source>
</evidence>
<reference evidence="1 2" key="1">
    <citation type="submission" date="2021-09" db="EMBL/GenBank/DDBJ databases">
        <title>Genomic insights and catalytic innovation underlie evolution of tropane alkaloids biosynthesis.</title>
        <authorList>
            <person name="Wang Y.-J."/>
            <person name="Tian T."/>
            <person name="Huang J.-P."/>
            <person name="Huang S.-X."/>
        </authorList>
    </citation>
    <scope>NUCLEOTIDE SEQUENCE [LARGE SCALE GENOMIC DNA]</scope>
    <source>
        <strain evidence="1">KIB-2018</strain>
        <tissue evidence="1">Leaf</tissue>
    </source>
</reference>
<dbReference type="AlphaFoldDB" id="A0AAV8SIY9"/>
<accession>A0AAV8SIY9</accession>